<keyword evidence="6 8" id="KW-0411">Iron-sulfur</keyword>
<keyword evidence="2 8" id="KW-0813">Transport</keyword>
<evidence type="ECO:0000256" key="7">
    <source>
        <dbReference type="ARBA" id="ARBA00023291"/>
    </source>
</evidence>
<evidence type="ECO:0000313" key="11">
    <source>
        <dbReference type="Proteomes" id="UP000465785"/>
    </source>
</evidence>
<evidence type="ECO:0000259" key="9">
    <source>
        <dbReference type="PROSITE" id="PS51379"/>
    </source>
</evidence>
<evidence type="ECO:0000256" key="5">
    <source>
        <dbReference type="ARBA" id="ARBA00023004"/>
    </source>
</evidence>
<dbReference type="GO" id="GO:0009055">
    <property type="term" value="F:electron transfer activity"/>
    <property type="evidence" value="ECO:0007669"/>
    <property type="project" value="UniProtKB-UniRule"/>
</dbReference>
<dbReference type="Pfam" id="PF13459">
    <property type="entry name" value="Fer4_15"/>
    <property type="match status" value="1"/>
</dbReference>
<comment type="function">
    <text evidence="8">Ferredoxins are iron-sulfur proteins that transfer electrons in a wide variety of metabolic reactions.</text>
</comment>
<keyword evidence="3 8" id="KW-0479">Metal-binding</keyword>
<dbReference type="GO" id="GO:0051538">
    <property type="term" value="F:3 iron, 4 sulfur cluster binding"/>
    <property type="evidence" value="ECO:0007669"/>
    <property type="project" value="UniProtKB-KW"/>
</dbReference>
<keyword evidence="5 8" id="KW-0408">Iron</keyword>
<dbReference type="InterPro" id="IPR001080">
    <property type="entry name" value="3Fe4S_ferredoxin"/>
</dbReference>
<dbReference type="InterPro" id="IPR017896">
    <property type="entry name" value="4Fe4S_Fe-S-bd"/>
</dbReference>
<evidence type="ECO:0000256" key="3">
    <source>
        <dbReference type="ARBA" id="ARBA00022723"/>
    </source>
</evidence>
<sequence length="63" mass="6789">MRVVVDRDRCEGNAVCVRIAPEVFTLDDDDYAVVTADPVPGGQQALAEEAIAECPRAALSRKD</sequence>
<keyword evidence="4 8" id="KW-0249">Electron transport</keyword>
<dbReference type="EMBL" id="AP022601">
    <property type="protein sequence ID" value="BBY94609.1"/>
    <property type="molecule type" value="Genomic_DNA"/>
</dbReference>
<reference evidence="10 11" key="1">
    <citation type="journal article" date="2019" name="Emerg. Microbes Infect.">
        <title>Comprehensive subspecies identification of 175 nontuberculous mycobacteria species based on 7547 genomic profiles.</title>
        <authorList>
            <person name="Matsumoto Y."/>
            <person name="Kinjo T."/>
            <person name="Motooka D."/>
            <person name="Nabeya D."/>
            <person name="Jung N."/>
            <person name="Uechi K."/>
            <person name="Horii T."/>
            <person name="Iida T."/>
            <person name="Fujita J."/>
            <person name="Nakamura S."/>
        </authorList>
    </citation>
    <scope>NUCLEOTIDE SEQUENCE [LARGE SCALE GENOMIC DNA]</scope>
    <source>
        <strain evidence="10 11">JCM 6399</strain>
    </source>
</reference>
<dbReference type="PROSITE" id="PS51379">
    <property type="entry name" value="4FE4S_FER_2"/>
    <property type="match status" value="1"/>
</dbReference>
<dbReference type="PRINTS" id="PR00352">
    <property type="entry name" value="3FE4SFRDOXIN"/>
</dbReference>
<keyword evidence="7" id="KW-0003">3Fe-4S</keyword>
<evidence type="ECO:0000256" key="1">
    <source>
        <dbReference type="ARBA" id="ARBA00001927"/>
    </source>
</evidence>
<evidence type="ECO:0000256" key="4">
    <source>
        <dbReference type="ARBA" id="ARBA00022982"/>
    </source>
</evidence>
<evidence type="ECO:0000256" key="8">
    <source>
        <dbReference type="RuleBase" id="RU368020"/>
    </source>
</evidence>
<dbReference type="Proteomes" id="UP000465785">
    <property type="component" value="Chromosome"/>
</dbReference>
<dbReference type="AlphaFoldDB" id="A0A9W4B639"/>
<dbReference type="PANTHER" id="PTHR36923">
    <property type="entry name" value="FERREDOXIN"/>
    <property type="match status" value="1"/>
</dbReference>
<protein>
    <recommendedName>
        <fullName evidence="8">Ferredoxin</fullName>
    </recommendedName>
</protein>
<proteinExistence type="predicted"/>
<evidence type="ECO:0000313" key="10">
    <source>
        <dbReference type="EMBL" id="BBY94609.1"/>
    </source>
</evidence>
<accession>A0A9W4B639</accession>
<dbReference type="GO" id="GO:0005506">
    <property type="term" value="F:iron ion binding"/>
    <property type="evidence" value="ECO:0007669"/>
    <property type="project" value="UniProtKB-UniRule"/>
</dbReference>
<dbReference type="PANTHER" id="PTHR36923:SF3">
    <property type="entry name" value="FERREDOXIN"/>
    <property type="match status" value="1"/>
</dbReference>
<dbReference type="KEGG" id="mgau:MGALJ_42780"/>
<dbReference type="Gene3D" id="3.30.70.20">
    <property type="match status" value="1"/>
</dbReference>
<dbReference type="SUPFAM" id="SSF54862">
    <property type="entry name" value="4Fe-4S ferredoxins"/>
    <property type="match status" value="1"/>
</dbReference>
<keyword evidence="11" id="KW-1185">Reference proteome</keyword>
<evidence type="ECO:0000256" key="2">
    <source>
        <dbReference type="ARBA" id="ARBA00022448"/>
    </source>
</evidence>
<feature type="domain" description="4Fe-4S ferredoxin-type" evidence="9">
    <location>
        <begin position="1"/>
        <end position="29"/>
    </location>
</feature>
<organism evidence="10 11">
    <name type="scientific">Mycobacterium gallinarum</name>
    <dbReference type="NCBI Taxonomy" id="39689"/>
    <lineage>
        <taxon>Bacteria</taxon>
        <taxon>Bacillati</taxon>
        <taxon>Actinomycetota</taxon>
        <taxon>Actinomycetes</taxon>
        <taxon>Mycobacteriales</taxon>
        <taxon>Mycobacteriaceae</taxon>
        <taxon>Mycobacterium</taxon>
    </lineage>
</organism>
<gene>
    <name evidence="10" type="primary">fdxD</name>
    <name evidence="10" type="ORF">MGALJ_42780</name>
</gene>
<dbReference type="InterPro" id="IPR051269">
    <property type="entry name" value="Fe-S_cluster_ET"/>
</dbReference>
<evidence type="ECO:0000256" key="6">
    <source>
        <dbReference type="ARBA" id="ARBA00023014"/>
    </source>
</evidence>
<name>A0A9W4B639_9MYCO</name>
<dbReference type="RefSeq" id="WP_163732460.1">
    <property type="nucleotide sequence ID" value="NZ_AP022601.1"/>
</dbReference>
<comment type="cofactor">
    <cofactor evidence="1">
        <name>[3Fe-4S] cluster</name>
        <dbReference type="ChEBI" id="CHEBI:21137"/>
    </cofactor>
</comment>